<dbReference type="GO" id="GO:0005524">
    <property type="term" value="F:ATP binding"/>
    <property type="evidence" value="ECO:0007669"/>
    <property type="project" value="InterPro"/>
</dbReference>
<reference evidence="4 5" key="1">
    <citation type="submission" date="2018-05" db="EMBL/GenBank/DDBJ databases">
        <title>Draft genome sequence of Scytalidium lignicola DSM 105466, a ubiquitous saprotrophic fungus.</title>
        <authorList>
            <person name="Buettner E."/>
            <person name="Gebauer A.M."/>
            <person name="Hofrichter M."/>
            <person name="Liers C."/>
            <person name="Kellner H."/>
        </authorList>
    </citation>
    <scope>NUCLEOTIDE SEQUENCE [LARGE SCALE GENOMIC DNA]</scope>
    <source>
        <strain evidence="4 5">DSM 105466</strain>
    </source>
</reference>
<dbReference type="Pfam" id="PF00069">
    <property type="entry name" value="Pkinase"/>
    <property type="match status" value="1"/>
</dbReference>
<evidence type="ECO:0000259" key="3">
    <source>
        <dbReference type="PROSITE" id="PS50011"/>
    </source>
</evidence>
<keyword evidence="2" id="KW-0732">Signal</keyword>
<keyword evidence="1" id="KW-0040">ANK repeat</keyword>
<dbReference type="EMBL" id="NCSJ02000233">
    <property type="protein sequence ID" value="RFU26918.1"/>
    <property type="molecule type" value="Genomic_DNA"/>
</dbReference>
<protein>
    <recommendedName>
        <fullName evidence="3">Protein kinase domain-containing protein</fullName>
    </recommendedName>
</protein>
<dbReference type="SUPFAM" id="SSF48403">
    <property type="entry name" value="Ankyrin repeat"/>
    <property type="match status" value="1"/>
</dbReference>
<gene>
    <name evidence="4" type="ORF">B7463_g9417</name>
</gene>
<feature type="non-terminal residue" evidence="4">
    <location>
        <position position="1505"/>
    </location>
</feature>
<feature type="chain" id="PRO_5017723210" description="Protein kinase domain-containing protein" evidence="2">
    <location>
        <begin position="17"/>
        <end position="1505"/>
    </location>
</feature>
<dbReference type="CDD" id="cd00180">
    <property type="entry name" value="PKc"/>
    <property type="match status" value="1"/>
</dbReference>
<feature type="repeat" description="ANK" evidence="1">
    <location>
        <begin position="1248"/>
        <end position="1280"/>
    </location>
</feature>
<dbReference type="Pfam" id="PF12796">
    <property type="entry name" value="Ank_2"/>
    <property type="match status" value="3"/>
</dbReference>
<sequence>MAMNIAGFAFSAASLAIQLGEIAVEITKSKRAWFATSTLDIDTEGLELAIRHECEQTQLLSAIITKGKFGLTRASLAEMSDKDQELLFAILDQLSRIWTDINELRKKQEQEIPEQPSSSESETRIRELEEGAVVKTQKLRMATDVDRVRVMLQAATEWNDRLERRLRALTWIRTLSMSSLKTSIDCLNTVANDPEAQRLGWKTPAQLRQLVLAVANPQIDRSLLPIPTSLRLPDSCVSGISNASDGGLVGLNKIDRSRVFVEFLPYDRSQVHKDEGVVVRRVEQLTALLHLPKESTFRLPVAAGFYDDSNRARYGIVFKISDMTKYSLAKMTSLQTVLQNISRPGSSMHRPSLGSRLKLAYKLSLSLSKIQSIGWVHQGIRSENILFWTQNGTTADTKSIPFDQPWWIGYGSSRPDTIPSAALYDENPIRNLYRHPARWGSQPAERFTKLHDIYSLGVVLLEIGCCAPASQIVREELTKPGASSVAVKEDLLSLARHARITDLMGERYASIIELCLKSTAIEFGVPEGEDNKDDSLLQTAFLTQVVEVLHNAAEAVNQGSLVATTSQSSSIDNYDLPLGEYINTCVKAGVGRSVVGNGDRLRYLGEGASFTVYRSKIQRFSDDGSSATQPSVVKMLRGCPVGEDPNNYPQKQGYQLKQLEAIVKEVRVLLHPPLSAHENILNLLEYGFNTQGGEIDESNDPEWQKIQPFLVLEYAEERSLRQFMQAHPTLESDLLRELALDMAAGLEALHACEIVHGDFKLDNVLIFKHPDHGFLAKLSDFSHSIPMKSTSIYLGTQKYWPPELLGSGENVVLQHKELLACDVWSFGVSVFELLRGKEWVSEGDEEQILIETILSDEDLGSRLSALSDHQVDMWTILLQDTLQSNPLKRKEMKDVRILLDKHSRRTTPKNEIVDFEPMTMLEMQACHAAFDEKYRHLQMAMYLAFRGPHSSKSRWKFQVAQAHTMGVGVPVDRSKAQYAYFFAIDITSDDEPEVPSDPTLMSTLERITGVASEIKGYLSEEITAYNKDLAKETNEKYYSQRLRVYRAGTVMKLKSMDLHFEPPLDGILNWQALSRYITEENRYRGHVTIAENMLDMADLDNIPILHFLCLIGDLVAVKRFTTEDNGGADNLALEDDKGNTALHFACMGGHTDVVLYLVQEKGVTISKHNHIGTVPLHWLFMFPDQDIDKVAELLSHADIVNNASQGLRIPLHLLWLRGPPIHWAVSCRNQTAVQSLIRIGANVDEEYQGYTALAKAVELHTPEMVHLLLENGAQFTSIGEFSRSAMHFIAGNAPIIKRRLLHGTRHARNQDLKKALRNTITKLEFFGCNINSRDKYGNTPLHKAVASPLERGDIDDLYVVRALIQNDADRNVQNSEGDTILHLAIKSYWCDKPNHMNLFKLLLDDSIPLTDETPLQITQKDRNGRHPLLLAAFMGDGADYVRMLQTKVIQDREVAVAVLMAVDNYGKNFIALANRPHEERLQFMHSEMKRLGDCGLGVTLDPECS</sequence>
<dbReference type="STRING" id="5539.A0A3E2H0N4"/>
<evidence type="ECO:0000313" key="4">
    <source>
        <dbReference type="EMBL" id="RFU26918.1"/>
    </source>
</evidence>
<dbReference type="PROSITE" id="PS50088">
    <property type="entry name" value="ANK_REPEAT"/>
    <property type="match status" value="3"/>
</dbReference>
<accession>A0A3E2H0N4</accession>
<feature type="repeat" description="ANK" evidence="1">
    <location>
        <begin position="1137"/>
        <end position="1170"/>
    </location>
</feature>
<evidence type="ECO:0000313" key="5">
    <source>
        <dbReference type="Proteomes" id="UP000258309"/>
    </source>
</evidence>
<dbReference type="InterPro" id="IPR011009">
    <property type="entry name" value="Kinase-like_dom_sf"/>
</dbReference>
<evidence type="ECO:0000256" key="2">
    <source>
        <dbReference type="SAM" id="SignalP"/>
    </source>
</evidence>
<feature type="signal peptide" evidence="2">
    <location>
        <begin position="1"/>
        <end position="16"/>
    </location>
</feature>
<dbReference type="PROSITE" id="PS00108">
    <property type="entry name" value="PROTEIN_KINASE_ST"/>
    <property type="match status" value="1"/>
</dbReference>
<comment type="caution">
    <text evidence="4">The sequence shown here is derived from an EMBL/GenBank/DDBJ whole genome shotgun (WGS) entry which is preliminary data.</text>
</comment>
<dbReference type="Proteomes" id="UP000258309">
    <property type="component" value="Unassembled WGS sequence"/>
</dbReference>
<dbReference type="SUPFAM" id="SSF56112">
    <property type="entry name" value="Protein kinase-like (PK-like)"/>
    <property type="match status" value="2"/>
</dbReference>
<evidence type="ECO:0000256" key="1">
    <source>
        <dbReference type="PROSITE-ProRule" id="PRU00023"/>
    </source>
</evidence>
<dbReference type="InterPro" id="IPR002110">
    <property type="entry name" value="Ankyrin_rpt"/>
</dbReference>
<name>A0A3E2H0N4_SCYLI</name>
<dbReference type="Gene3D" id="1.10.510.10">
    <property type="entry name" value="Transferase(Phosphotransferase) domain 1"/>
    <property type="match status" value="2"/>
</dbReference>
<dbReference type="InterPro" id="IPR036770">
    <property type="entry name" value="Ankyrin_rpt-contain_sf"/>
</dbReference>
<feature type="repeat" description="ANK" evidence="1">
    <location>
        <begin position="1336"/>
        <end position="1375"/>
    </location>
</feature>
<feature type="non-terminal residue" evidence="4">
    <location>
        <position position="1"/>
    </location>
</feature>
<dbReference type="PANTHER" id="PTHR37542">
    <property type="entry name" value="HELO DOMAIN-CONTAINING PROTEIN-RELATED"/>
    <property type="match status" value="1"/>
</dbReference>
<dbReference type="InterPro" id="IPR008271">
    <property type="entry name" value="Ser/Thr_kinase_AS"/>
</dbReference>
<feature type="domain" description="Protein kinase" evidence="3">
    <location>
        <begin position="598"/>
        <end position="905"/>
    </location>
</feature>
<dbReference type="PROSITE" id="PS50011">
    <property type="entry name" value="PROTEIN_KINASE_DOM"/>
    <property type="match status" value="1"/>
</dbReference>
<proteinExistence type="predicted"/>
<dbReference type="InterPro" id="IPR000719">
    <property type="entry name" value="Prot_kinase_dom"/>
</dbReference>
<dbReference type="PROSITE" id="PS50297">
    <property type="entry name" value="ANK_REP_REGION"/>
    <property type="match status" value="1"/>
</dbReference>
<keyword evidence="5" id="KW-1185">Reference proteome</keyword>
<dbReference type="Gene3D" id="1.25.40.20">
    <property type="entry name" value="Ankyrin repeat-containing domain"/>
    <property type="match status" value="2"/>
</dbReference>
<organism evidence="4 5">
    <name type="scientific">Scytalidium lignicola</name>
    <name type="common">Hyphomycete</name>
    <dbReference type="NCBI Taxonomy" id="5539"/>
    <lineage>
        <taxon>Eukaryota</taxon>
        <taxon>Fungi</taxon>
        <taxon>Dikarya</taxon>
        <taxon>Ascomycota</taxon>
        <taxon>Pezizomycotina</taxon>
        <taxon>Leotiomycetes</taxon>
        <taxon>Leotiomycetes incertae sedis</taxon>
        <taxon>Scytalidium</taxon>
    </lineage>
</organism>
<dbReference type="PANTHER" id="PTHR37542:SF3">
    <property type="entry name" value="PRION-INHIBITION AND PROPAGATION HELO DOMAIN-CONTAINING PROTEIN"/>
    <property type="match status" value="1"/>
</dbReference>
<dbReference type="GO" id="GO:0004672">
    <property type="term" value="F:protein kinase activity"/>
    <property type="evidence" value="ECO:0007669"/>
    <property type="project" value="InterPro"/>
</dbReference>
<dbReference type="OrthoDB" id="3253298at2759"/>
<dbReference type="SMART" id="SM00248">
    <property type="entry name" value="ANK"/>
    <property type="match status" value="7"/>
</dbReference>